<keyword evidence="1" id="KW-0813">Transport</keyword>
<dbReference type="PANTHER" id="PTHR45772">
    <property type="entry name" value="CONSERVED COMPONENT OF ABC TRANSPORTER FOR NATURAL AMINO ACIDS-RELATED"/>
    <property type="match status" value="1"/>
</dbReference>
<organism evidence="5 6">
    <name type="scientific">Intrasporangium calvum (strain ATCC 23552 / DSM 43043 / JCM 3097 / NBRC 12989 / NCIMB 10167 / NRRL B-3866 / 7 KIP)</name>
    <dbReference type="NCBI Taxonomy" id="710696"/>
    <lineage>
        <taxon>Bacteria</taxon>
        <taxon>Bacillati</taxon>
        <taxon>Actinomycetota</taxon>
        <taxon>Actinomycetes</taxon>
        <taxon>Micrococcales</taxon>
        <taxon>Intrasporangiaceae</taxon>
        <taxon>Intrasporangium</taxon>
    </lineage>
</organism>
<name>E6S7L8_INTC7</name>
<dbReference type="Proteomes" id="UP000008914">
    <property type="component" value="Chromosome"/>
</dbReference>
<dbReference type="KEGG" id="ica:Intca_0364"/>
<dbReference type="InterPro" id="IPR027417">
    <property type="entry name" value="P-loop_NTPase"/>
</dbReference>
<dbReference type="PROSITE" id="PS50893">
    <property type="entry name" value="ABC_TRANSPORTER_2"/>
    <property type="match status" value="1"/>
</dbReference>
<keyword evidence="3 5" id="KW-0067">ATP-binding</keyword>
<dbReference type="Gene3D" id="3.40.50.300">
    <property type="entry name" value="P-loop containing nucleotide triphosphate hydrolases"/>
    <property type="match status" value="1"/>
</dbReference>
<evidence type="ECO:0000256" key="2">
    <source>
        <dbReference type="ARBA" id="ARBA00022741"/>
    </source>
</evidence>
<dbReference type="EMBL" id="CP002343">
    <property type="protein sequence ID" value="ADU46913.1"/>
    <property type="molecule type" value="Genomic_DNA"/>
</dbReference>
<accession>E6S7L8</accession>
<dbReference type="HOGENOM" id="CLU_000604_1_2_11"/>
<reference evidence="5 6" key="1">
    <citation type="journal article" date="2010" name="Stand. Genomic Sci.">
        <title>Complete genome sequence of Intrasporangium calvum type strain (7 KIP).</title>
        <authorList>
            <person name="Del Rio T.G."/>
            <person name="Chertkov O."/>
            <person name="Yasawong M."/>
            <person name="Lucas S."/>
            <person name="Deshpande S."/>
            <person name="Cheng J.F."/>
            <person name="Detter C."/>
            <person name="Tapia R."/>
            <person name="Han C."/>
            <person name="Goodwin L."/>
            <person name="Pitluck S."/>
            <person name="Liolios K."/>
            <person name="Ivanova N."/>
            <person name="Mavromatis K."/>
            <person name="Pati A."/>
            <person name="Chen A."/>
            <person name="Palaniappan K."/>
            <person name="Land M."/>
            <person name="Hauser L."/>
            <person name="Chang Y.J."/>
            <person name="Jeffries C.D."/>
            <person name="Rohde M."/>
            <person name="Pukall R."/>
            <person name="Sikorski J."/>
            <person name="Goker M."/>
            <person name="Woyke T."/>
            <person name="Bristow J."/>
            <person name="Eisen J.A."/>
            <person name="Markowitz V."/>
            <person name="Hugenholtz P."/>
            <person name="Kyrpides N.C."/>
            <person name="Klenk H.P."/>
            <person name="Lapidus A."/>
        </authorList>
    </citation>
    <scope>NUCLEOTIDE SEQUENCE [LARGE SCALE GENOMIC DNA]</scope>
    <source>
        <strain evidence="6">ATCC 23552 / DSM 43043 / JCM 3097 / NBRC 12989 / 7 KIP</strain>
    </source>
</reference>
<evidence type="ECO:0000256" key="3">
    <source>
        <dbReference type="ARBA" id="ARBA00022840"/>
    </source>
</evidence>
<dbReference type="InterPro" id="IPR032823">
    <property type="entry name" value="BCA_ABC_TP_C"/>
</dbReference>
<dbReference type="InterPro" id="IPR003439">
    <property type="entry name" value="ABC_transporter-like_ATP-bd"/>
</dbReference>
<dbReference type="STRING" id="710696.Intca_0364"/>
<dbReference type="PANTHER" id="PTHR45772:SF1">
    <property type="entry name" value="ABC TRANSPORTER ATP-BINDING PROTEIN"/>
    <property type="match status" value="1"/>
</dbReference>
<protein>
    <submittedName>
        <fullName evidence="5">Amino acid/amide ABC transporter ATP-binding protein 1, HAAT family</fullName>
    </submittedName>
</protein>
<dbReference type="eggNOG" id="COG0411">
    <property type="taxonomic scope" value="Bacteria"/>
</dbReference>
<dbReference type="CDD" id="cd03219">
    <property type="entry name" value="ABC_Mj1267_LivG_branched"/>
    <property type="match status" value="1"/>
</dbReference>
<keyword evidence="6" id="KW-1185">Reference proteome</keyword>
<evidence type="ECO:0000313" key="6">
    <source>
        <dbReference type="Proteomes" id="UP000008914"/>
    </source>
</evidence>
<keyword evidence="2" id="KW-0547">Nucleotide-binding</keyword>
<dbReference type="Pfam" id="PF12399">
    <property type="entry name" value="BCA_ABC_TP_C"/>
    <property type="match status" value="1"/>
</dbReference>
<dbReference type="InterPro" id="IPR003593">
    <property type="entry name" value="AAA+_ATPase"/>
</dbReference>
<dbReference type="AlphaFoldDB" id="E6S7L8"/>
<dbReference type="GO" id="GO:0005524">
    <property type="term" value="F:ATP binding"/>
    <property type="evidence" value="ECO:0007669"/>
    <property type="project" value="UniProtKB-KW"/>
</dbReference>
<evidence type="ECO:0000313" key="5">
    <source>
        <dbReference type="EMBL" id="ADU46913.1"/>
    </source>
</evidence>
<feature type="domain" description="ABC transporter" evidence="4">
    <location>
        <begin position="25"/>
        <end position="279"/>
    </location>
</feature>
<dbReference type="SMART" id="SM00382">
    <property type="entry name" value="AAA"/>
    <property type="match status" value="1"/>
</dbReference>
<dbReference type="SUPFAM" id="SSF52540">
    <property type="entry name" value="P-loop containing nucleoside triphosphate hydrolases"/>
    <property type="match status" value="1"/>
</dbReference>
<evidence type="ECO:0000259" key="4">
    <source>
        <dbReference type="PROSITE" id="PS50893"/>
    </source>
</evidence>
<dbReference type="RefSeq" id="WP_013491234.1">
    <property type="nucleotide sequence ID" value="NC_014830.1"/>
</dbReference>
<dbReference type="GO" id="GO:0016887">
    <property type="term" value="F:ATP hydrolysis activity"/>
    <property type="evidence" value="ECO:0007669"/>
    <property type="project" value="InterPro"/>
</dbReference>
<dbReference type="InterPro" id="IPR051120">
    <property type="entry name" value="ABC_AA/LPS_Transport"/>
</dbReference>
<sequence>MTTGLTRAYQHSLNSSAVPSGQPALEVKDIGLRFGGVHALADVGFTVTQGHIHAVIGPNGAGKSSLLNCVSGLYHPQHGSIVLHTGVEGTSHELTKLPPYKIARLGVARSFQNIELFSGLTVLENLMLGRHIHMSKSVLASLVWLGPARRQEIAHRALVEEVIDLLSLQPFRHKSVGSLAYGIQKRVELGRALCLQPALLLLDEPMAGMNAEEKEDMARYILDVHELAGVTVILIEHDMAVVMDISNRVSVLDFGRLIADGTPDEVKANPKVVEAYLGAEEH</sequence>
<dbReference type="Pfam" id="PF00005">
    <property type="entry name" value="ABC_tran"/>
    <property type="match status" value="1"/>
</dbReference>
<gene>
    <name evidence="5" type="ordered locus">Intca_0364</name>
</gene>
<proteinExistence type="predicted"/>
<evidence type="ECO:0000256" key="1">
    <source>
        <dbReference type="ARBA" id="ARBA00022448"/>
    </source>
</evidence>
<dbReference type="FunFam" id="3.40.50.300:FF:000421">
    <property type="entry name" value="Branched-chain amino acid ABC transporter ATP-binding protein"/>
    <property type="match status" value="1"/>
</dbReference>
<dbReference type="GO" id="GO:0005886">
    <property type="term" value="C:plasma membrane"/>
    <property type="evidence" value="ECO:0007669"/>
    <property type="project" value="TreeGrafter"/>
</dbReference>